<dbReference type="PaxDb" id="67767-A0A0J7KLU7"/>
<evidence type="ECO:0000256" key="5">
    <source>
        <dbReference type="ARBA" id="ARBA00022723"/>
    </source>
</evidence>
<comment type="caution">
    <text evidence="9">The sequence shown here is derived from an EMBL/GenBank/DDBJ whole genome shotgun (WGS) entry which is preliminary data.</text>
</comment>
<dbReference type="GO" id="GO:0046872">
    <property type="term" value="F:metal ion binding"/>
    <property type="evidence" value="ECO:0007669"/>
    <property type="project" value="UniProtKB-KW"/>
</dbReference>
<evidence type="ECO:0000256" key="2">
    <source>
        <dbReference type="ARBA" id="ARBA00004123"/>
    </source>
</evidence>
<dbReference type="AlphaFoldDB" id="A0A0J7KLU7"/>
<evidence type="ECO:0000256" key="6">
    <source>
        <dbReference type="ARBA" id="ARBA00022801"/>
    </source>
</evidence>
<evidence type="ECO:0000256" key="1">
    <source>
        <dbReference type="ARBA" id="ARBA00001968"/>
    </source>
</evidence>
<keyword evidence="7" id="KW-0539">Nucleus</keyword>
<keyword evidence="6" id="KW-0378">Hydrolase</keyword>
<dbReference type="PANTHER" id="PTHR22930:SF269">
    <property type="entry name" value="NUCLEASE HARBI1-LIKE PROTEIN"/>
    <property type="match status" value="1"/>
</dbReference>
<dbReference type="OrthoDB" id="7549093at2759"/>
<organism evidence="9 10">
    <name type="scientific">Lasius niger</name>
    <name type="common">Black garden ant</name>
    <dbReference type="NCBI Taxonomy" id="67767"/>
    <lineage>
        <taxon>Eukaryota</taxon>
        <taxon>Metazoa</taxon>
        <taxon>Ecdysozoa</taxon>
        <taxon>Arthropoda</taxon>
        <taxon>Hexapoda</taxon>
        <taxon>Insecta</taxon>
        <taxon>Pterygota</taxon>
        <taxon>Neoptera</taxon>
        <taxon>Endopterygota</taxon>
        <taxon>Hymenoptera</taxon>
        <taxon>Apocrita</taxon>
        <taxon>Aculeata</taxon>
        <taxon>Formicoidea</taxon>
        <taxon>Formicidae</taxon>
        <taxon>Formicinae</taxon>
        <taxon>Lasius</taxon>
        <taxon>Lasius</taxon>
    </lineage>
</organism>
<dbReference type="InterPro" id="IPR045249">
    <property type="entry name" value="HARBI1-like"/>
</dbReference>
<comment type="cofactor">
    <cofactor evidence="1">
        <name>a divalent metal cation</name>
        <dbReference type="ChEBI" id="CHEBI:60240"/>
    </cofactor>
</comment>
<accession>A0A0J7KLU7</accession>
<reference evidence="9 10" key="1">
    <citation type="submission" date="2015-04" db="EMBL/GenBank/DDBJ databases">
        <title>Lasius niger genome sequencing.</title>
        <authorList>
            <person name="Konorov E.A."/>
            <person name="Nikitin M.A."/>
            <person name="Kirill M.V."/>
            <person name="Chang P."/>
        </authorList>
    </citation>
    <scope>NUCLEOTIDE SEQUENCE [LARGE SCALE GENOMIC DNA]</scope>
    <source>
        <tissue evidence="9">Whole</tissue>
    </source>
</reference>
<dbReference type="GO" id="GO:0016787">
    <property type="term" value="F:hydrolase activity"/>
    <property type="evidence" value="ECO:0007669"/>
    <property type="project" value="UniProtKB-KW"/>
</dbReference>
<feature type="domain" description="DDE Tnp4" evidence="8">
    <location>
        <begin position="42"/>
        <end position="177"/>
    </location>
</feature>
<keyword evidence="5" id="KW-0479">Metal-binding</keyword>
<name>A0A0J7KLU7_LASNI</name>
<dbReference type="Pfam" id="PF13359">
    <property type="entry name" value="DDE_Tnp_4"/>
    <property type="match status" value="1"/>
</dbReference>
<dbReference type="EMBL" id="LBMM01005807">
    <property type="protein sequence ID" value="KMQ91196.1"/>
    <property type="molecule type" value="Genomic_DNA"/>
</dbReference>
<evidence type="ECO:0000313" key="10">
    <source>
        <dbReference type="Proteomes" id="UP000036403"/>
    </source>
</evidence>
<evidence type="ECO:0000256" key="3">
    <source>
        <dbReference type="ARBA" id="ARBA00006958"/>
    </source>
</evidence>
<protein>
    <submittedName>
        <fullName evidence="9">Nuclease harbi1-like protein</fullName>
    </submittedName>
</protein>
<keyword evidence="4" id="KW-0540">Nuclease</keyword>
<sequence length="224" mass="25484">MTSISYAFRIAHNTVSKIVSETCDVIWNSLKIKFNNCIEAPDGKHVVIQTPPNSGSTYYNYKRQYSLILLGISDANCCFTVVDIGDEGRQCDSAIFQNSEMVADEAFPLTTFMMKPYPRNNLNTRRKVFNYRLSRARRSIECAFGILAARWRIYGKPIIASVPTARKIIQATTALHNYDRAVISEGLKDLPRNNSLNPVEAKKIREDFTNFFNGIGALPWQWDK</sequence>
<evidence type="ECO:0000313" key="9">
    <source>
        <dbReference type="EMBL" id="KMQ91196.1"/>
    </source>
</evidence>
<keyword evidence="10" id="KW-1185">Reference proteome</keyword>
<evidence type="ECO:0000256" key="7">
    <source>
        <dbReference type="ARBA" id="ARBA00023242"/>
    </source>
</evidence>
<comment type="subcellular location">
    <subcellularLocation>
        <location evidence="2">Nucleus</location>
    </subcellularLocation>
</comment>
<dbReference type="Proteomes" id="UP000036403">
    <property type="component" value="Unassembled WGS sequence"/>
</dbReference>
<dbReference type="STRING" id="67767.A0A0J7KLU7"/>
<comment type="similarity">
    <text evidence="3">Belongs to the HARBI1 family.</text>
</comment>
<dbReference type="PANTHER" id="PTHR22930">
    <property type="match status" value="1"/>
</dbReference>
<evidence type="ECO:0000256" key="4">
    <source>
        <dbReference type="ARBA" id="ARBA00022722"/>
    </source>
</evidence>
<proteinExistence type="inferred from homology"/>
<evidence type="ECO:0000259" key="8">
    <source>
        <dbReference type="Pfam" id="PF13359"/>
    </source>
</evidence>
<dbReference type="GO" id="GO:0005634">
    <property type="term" value="C:nucleus"/>
    <property type="evidence" value="ECO:0007669"/>
    <property type="project" value="UniProtKB-SubCell"/>
</dbReference>
<dbReference type="GO" id="GO:0004518">
    <property type="term" value="F:nuclease activity"/>
    <property type="evidence" value="ECO:0007669"/>
    <property type="project" value="UniProtKB-KW"/>
</dbReference>
<dbReference type="InterPro" id="IPR027806">
    <property type="entry name" value="HARBI1_dom"/>
</dbReference>
<feature type="non-terminal residue" evidence="9">
    <location>
        <position position="224"/>
    </location>
</feature>
<gene>
    <name evidence="9" type="ORF">RF55_8969</name>
</gene>